<keyword evidence="6" id="KW-0328">Glycosyltransferase</keyword>
<comment type="function">
    <text evidence="13">Dol-P-Glc:Glc(2)Man(9)GlcNAc(2)-PP-Dol alpha-1,2-glucosyltransferase that operates in the biosynthetic pathway of dolichol-linked oligosaccharides, the glycan precursors employed in protein asparagine (N)-glycosylation. The assembly of dolichol-linked oligosaccharides begins on the cytosolic side of the endoplasmic reticulum membrane and finishes in its lumen. The sequential addition of sugars to dolichol pyrophosphate produces dolichol-linked oligosaccharides containing fourteen sugars, including two GlcNAcs, nine mannoses and three glucoses. Once assembled, the oligosaccharide is transferred from the lipid to nascent proteins by oligosaccharyltransferases. In the lumen of the endoplasmic reticulum, adds the third and last glucose residue from dolichyl phosphate glucose (Dol-P-Glc) onto the lipid-linked oligosaccharide intermediate Glc(2)Man(9)GlcNAc(2)-PP-Dol to produce Glc(3)Man(9)GlcNAc(2)-PP-Dol.</text>
</comment>
<dbReference type="EMBL" id="KN832870">
    <property type="protein sequence ID" value="KIN08179.1"/>
    <property type="molecule type" value="Genomic_DNA"/>
</dbReference>
<keyword evidence="7 16" id="KW-0808">Transferase</keyword>
<keyword evidence="9" id="KW-0256">Endoplasmic reticulum</keyword>
<evidence type="ECO:0000256" key="3">
    <source>
        <dbReference type="ARBA" id="ARBA00010600"/>
    </source>
</evidence>
<dbReference type="GO" id="GO:0006488">
    <property type="term" value="P:dolichol-linked oligosaccharide biosynthetic process"/>
    <property type="evidence" value="ECO:0007669"/>
    <property type="project" value="InterPro"/>
</dbReference>
<dbReference type="PANTHER" id="PTHR12989:SF10">
    <property type="entry name" value="DOL-P-GLC:GLC(2)MAN(9)GLCNAC(2)-PP-DOL ALPHA-1,2-GLUCOSYLTRANSFERASE-RELATED"/>
    <property type="match status" value="1"/>
</dbReference>
<dbReference type="Pfam" id="PF04922">
    <property type="entry name" value="DIE2_ALG10"/>
    <property type="match status" value="1"/>
</dbReference>
<dbReference type="STRING" id="913774.A0A0C3DA29"/>
<feature type="transmembrane region" description="Helical" evidence="15">
    <location>
        <begin position="283"/>
        <end position="301"/>
    </location>
</feature>
<evidence type="ECO:0000256" key="4">
    <source>
        <dbReference type="ARBA" id="ARBA00011967"/>
    </source>
</evidence>
<feature type="transmembrane region" description="Helical" evidence="15">
    <location>
        <begin position="105"/>
        <end position="123"/>
    </location>
</feature>
<keyword evidence="10 15" id="KW-1133">Transmembrane helix</keyword>
<evidence type="ECO:0000256" key="1">
    <source>
        <dbReference type="ARBA" id="ARBA00004477"/>
    </source>
</evidence>
<dbReference type="Proteomes" id="UP000054321">
    <property type="component" value="Unassembled WGS sequence"/>
</dbReference>
<keyword evidence="8 15" id="KW-0812">Transmembrane</keyword>
<dbReference type="EC" id="2.4.1.256" evidence="4"/>
<comment type="catalytic activity">
    <reaction evidence="14">
        <text>an alpha-D-Glc-(1-&gt;3)-alpha-D-Glc-(1-&gt;3)-alpha-D-Man-(1-&gt;2)-alpha-D-Man-(1-&gt;2)-alpha-D-Man-(1-&gt;3)-[alpha-D-Man-(1-&gt;2)-alpha-D-Man-(1-&gt;3)-[alpha-D-Man-(1-&gt;2)-alpha-D-Man-(1-&gt;6)]-alpha-D-Man-(1-&gt;6)]-beta-D-Man-(1-&gt;4)-beta-D-GlcNAc-(1-&gt;4)-alpha-D-GlcNAc-diphospho-di-trans,poly-cis-dolichol + a di-trans,poly-cis-dolichyl beta-D-glucosyl phosphate = a alpha-D-Glc-(1-&gt;2)-alpha-D-Glc-(1-&gt;3)-alpha-D-Glc-(1-&gt;3)-alpha-D-Man-(1-&gt;2)-alpha-D-Man-(1-&gt;2)-alpha-D-Man-(1-&gt;3)-[alpha-D-Man-(1-&gt;2)-alpha-D-Man-(1-&gt;3)-[alpha-D-Man-(1-&gt;2)-alpha-D-Man-(1-&gt;6)]-alpha-D-Man-(1-&gt;6)]-beta-D-Man-(1-&gt;4)-beta-D-GlcNAc-(1-&gt;4)-alpha-D-GlcNAc-diphospho-di-trans,poly-cis-dolichol + a di-trans,poly-cis-dolichyl phosphate + H(+)</text>
        <dbReference type="Rhea" id="RHEA:29543"/>
        <dbReference type="Rhea" id="RHEA-COMP:19498"/>
        <dbReference type="Rhea" id="RHEA-COMP:19502"/>
        <dbReference type="Rhea" id="RHEA-COMP:19512"/>
        <dbReference type="Rhea" id="RHEA-COMP:19522"/>
        <dbReference type="ChEBI" id="CHEBI:15378"/>
        <dbReference type="ChEBI" id="CHEBI:57525"/>
        <dbReference type="ChEBI" id="CHEBI:57683"/>
        <dbReference type="ChEBI" id="CHEBI:132522"/>
        <dbReference type="ChEBI" id="CHEBI:132523"/>
        <dbReference type="EC" id="2.4.1.256"/>
    </reaction>
    <physiologicalReaction direction="left-to-right" evidence="14">
        <dbReference type="Rhea" id="RHEA:29544"/>
    </physiologicalReaction>
</comment>
<evidence type="ECO:0000256" key="11">
    <source>
        <dbReference type="ARBA" id="ARBA00023136"/>
    </source>
</evidence>
<evidence type="ECO:0000256" key="14">
    <source>
        <dbReference type="ARBA" id="ARBA00048064"/>
    </source>
</evidence>
<organism evidence="16 17">
    <name type="scientific">Oidiodendron maius (strain Zn)</name>
    <dbReference type="NCBI Taxonomy" id="913774"/>
    <lineage>
        <taxon>Eukaryota</taxon>
        <taxon>Fungi</taxon>
        <taxon>Dikarya</taxon>
        <taxon>Ascomycota</taxon>
        <taxon>Pezizomycotina</taxon>
        <taxon>Leotiomycetes</taxon>
        <taxon>Leotiomycetes incertae sedis</taxon>
        <taxon>Myxotrichaceae</taxon>
        <taxon>Oidiodendron</taxon>
    </lineage>
</organism>
<evidence type="ECO:0000256" key="6">
    <source>
        <dbReference type="ARBA" id="ARBA00022676"/>
    </source>
</evidence>
<evidence type="ECO:0000256" key="2">
    <source>
        <dbReference type="ARBA" id="ARBA00004922"/>
    </source>
</evidence>
<proteinExistence type="inferred from homology"/>
<dbReference type="GO" id="GO:0106073">
    <property type="term" value="F:dolichyl pyrophosphate Glc2Man9GlcNAc2 alpha-1,2-glucosyltransferase activity"/>
    <property type="evidence" value="ECO:0007669"/>
    <property type="project" value="UniProtKB-EC"/>
</dbReference>
<evidence type="ECO:0000256" key="15">
    <source>
        <dbReference type="SAM" id="Phobius"/>
    </source>
</evidence>
<dbReference type="InParanoid" id="A0A0C3DA29"/>
<dbReference type="OrthoDB" id="4769at2759"/>
<comment type="subcellular location">
    <subcellularLocation>
        <location evidence="1">Endoplasmic reticulum membrane</location>
        <topology evidence="1">Multi-pass membrane protein</topology>
    </subcellularLocation>
</comment>
<dbReference type="InterPro" id="IPR016900">
    <property type="entry name" value="Alg10"/>
</dbReference>
<evidence type="ECO:0000256" key="13">
    <source>
        <dbReference type="ARBA" id="ARBA00044727"/>
    </source>
</evidence>
<sequence length="315" mass="36087">MLYRPILVLSKLWPYIALLLSFSAFVLWNGGVVLGDKANHVATIHLPQLLYLWPFIAFFSFPIILPSALSLLVSLSSPVVSLFSNSSNAPQVSTSSSRTQGNRRFILTQAHISNAFLVVFVVIKYNTLIHPFTLADNRHYVFYVFRYTILRHPLIRYLLAPAYILSFYLSYLTLSNPIALAKPQFIPGTARSAAQDNPKTSFMLIFILSTGLSLITAPLVEPRYFIIPWVIWRLHVPTSYSSRLSQRKPRRSKNRESMFRSLAGAVKSLAVEGSALWLWGETFWFLLINIITGYIFLYRGFEWPQEPGKVQRFMW</sequence>
<feature type="transmembrane region" description="Helical" evidence="15">
    <location>
        <begin position="12"/>
        <end position="31"/>
    </location>
</feature>
<dbReference type="GO" id="GO:0005789">
    <property type="term" value="C:endoplasmic reticulum membrane"/>
    <property type="evidence" value="ECO:0007669"/>
    <property type="project" value="UniProtKB-SubCell"/>
</dbReference>
<name>A0A0C3DA29_OIDMZ</name>
<evidence type="ECO:0000256" key="7">
    <source>
        <dbReference type="ARBA" id="ARBA00022679"/>
    </source>
</evidence>
<reference evidence="17" key="2">
    <citation type="submission" date="2015-01" db="EMBL/GenBank/DDBJ databases">
        <title>Evolutionary Origins and Diversification of the Mycorrhizal Mutualists.</title>
        <authorList>
            <consortium name="DOE Joint Genome Institute"/>
            <consortium name="Mycorrhizal Genomics Consortium"/>
            <person name="Kohler A."/>
            <person name="Kuo A."/>
            <person name="Nagy L.G."/>
            <person name="Floudas D."/>
            <person name="Copeland A."/>
            <person name="Barry K.W."/>
            <person name="Cichocki N."/>
            <person name="Veneault-Fourrey C."/>
            <person name="LaButti K."/>
            <person name="Lindquist E.A."/>
            <person name="Lipzen A."/>
            <person name="Lundell T."/>
            <person name="Morin E."/>
            <person name="Murat C."/>
            <person name="Riley R."/>
            <person name="Ohm R."/>
            <person name="Sun H."/>
            <person name="Tunlid A."/>
            <person name="Henrissat B."/>
            <person name="Grigoriev I.V."/>
            <person name="Hibbett D.S."/>
            <person name="Martin F."/>
        </authorList>
    </citation>
    <scope>NUCLEOTIDE SEQUENCE [LARGE SCALE GENOMIC DNA]</scope>
    <source>
        <strain evidence="17">Zn</strain>
    </source>
</reference>
<evidence type="ECO:0000256" key="10">
    <source>
        <dbReference type="ARBA" id="ARBA00022989"/>
    </source>
</evidence>
<evidence type="ECO:0000313" key="17">
    <source>
        <dbReference type="Proteomes" id="UP000054321"/>
    </source>
</evidence>
<dbReference type="AlphaFoldDB" id="A0A0C3DA29"/>
<evidence type="ECO:0000256" key="9">
    <source>
        <dbReference type="ARBA" id="ARBA00022824"/>
    </source>
</evidence>
<comment type="pathway">
    <text evidence="2">Protein modification; protein glycosylation.</text>
</comment>
<evidence type="ECO:0000256" key="12">
    <source>
        <dbReference type="ARBA" id="ARBA00032069"/>
    </source>
</evidence>
<feature type="transmembrane region" description="Helical" evidence="15">
    <location>
        <begin position="201"/>
        <end position="220"/>
    </location>
</feature>
<evidence type="ECO:0000256" key="5">
    <source>
        <dbReference type="ARBA" id="ARBA00018512"/>
    </source>
</evidence>
<comment type="similarity">
    <text evidence="3">Belongs to the ALG10 glucosyltransferase family.</text>
</comment>
<evidence type="ECO:0000313" key="16">
    <source>
        <dbReference type="EMBL" id="KIN08179.1"/>
    </source>
</evidence>
<feature type="transmembrane region" description="Helical" evidence="15">
    <location>
        <begin position="51"/>
        <end position="84"/>
    </location>
</feature>
<protein>
    <recommendedName>
        <fullName evidence="5">Dol-P-Glc:Glc(2)Man(9)GlcNAc(2)-PP-Dol alpha-1,2-glucosyltransferase</fullName>
        <ecNumber evidence="4">2.4.1.256</ecNumber>
    </recommendedName>
    <alternativeName>
        <fullName evidence="12">Asparagine-linked glycosylation protein 10</fullName>
    </alternativeName>
</protein>
<dbReference type="UniPathway" id="UPA00378"/>
<gene>
    <name evidence="16" type="ORF">OIDMADRAFT_16529</name>
</gene>
<evidence type="ECO:0000256" key="8">
    <source>
        <dbReference type="ARBA" id="ARBA00022692"/>
    </source>
</evidence>
<feature type="transmembrane region" description="Helical" evidence="15">
    <location>
        <begin position="154"/>
        <end position="174"/>
    </location>
</feature>
<keyword evidence="11 15" id="KW-0472">Membrane</keyword>
<reference evidence="16 17" key="1">
    <citation type="submission" date="2014-04" db="EMBL/GenBank/DDBJ databases">
        <authorList>
            <consortium name="DOE Joint Genome Institute"/>
            <person name="Kuo A."/>
            <person name="Martino E."/>
            <person name="Perotto S."/>
            <person name="Kohler A."/>
            <person name="Nagy L.G."/>
            <person name="Floudas D."/>
            <person name="Copeland A."/>
            <person name="Barry K.W."/>
            <person name="Cichocki N."/>
            <person name="Veneault-Fourrey C."/>
            <person name="LaButti K."/>
            <person name="Lindquist E.A."/>
            <person name="Lipzen A."/>
            <person name="Lundell T."/>
            <person name="Morin E."/>
            <person name="Murat C."/>
            <person name="Sun H."/>
            <person name="Tunlid A."/>
            <person name="Henrissat B."/>
            <person name="Grigoriev I.V."/>
            <person name="Hibbett D.S."/>
            <person name="Martin F."/>
            <person name="Nordberg H.P."/>
            <person name="Cantor M.N."/>
            <person name="Hua S.X."/>
        </authorList>
    </citation>
    <scope>NUCLEOTIDE SEQUENCE [LARGE SCALE GENOMIC DNA]</scope>
    <source>
        <strain evidence="16 17">Zn</strain>
    </source>
</reference>
<dbReference type="PANTHER" id="PTHR12989">
    <property type="entry name" value="ALPHA-1,2-GLUCOSYLTRANSFERASE ALG10"/>
    <property type="match status" value="1"/>
</dbReference>
<dbReference type="HOGENOM" id="CLU_017053_0_1_1"/>
<accession>A0A0C3DA29</accession>
<keyword evidence="17" id="KW-1185">Reference proteome</keyword>
<dbReference type="FunCoup" id="A0A0C3DA29">
    <property type="interactions" value="703"/>
</dbReference>